<name>Q5KPU3_CRYD1</name>
<dbReference type="EMBL" id="AE017341">
    <property type="protein sequence ID" value="AAW40805.1"/>
    <property type="molecule type" value="Genomic_DNA"/>
</dbReference>
<dbReference type="AlphaFoldDB" id="Q5KPU3"/>
<dbReference type="STRING" id="214684.Q5KPU3"/>
<dbReference type="GO" id="GO:0016829">
    <property type="term" value="F:lyase activity"/>
    <property type="evidence" value="ECO:0007669"/>
    <property type="project" value="UniProtKB-KW"/>
</dbReference>
<evidence type="ECO:0000256" key="4">
    <source>
        <dbReference type="SAM" id="SignalP"/>
    </source>
</evidence>
<evidence type="ECO:0000256" key="1">
    <source>
        <dbReference type="ARBA" id="ARBA00022729"/>
    </source>
</evidence>
<dbReference type="InterPro" id="IPR008397">
    <property type="entry name" value="Alginate_lyase_dom"/>
</dbReference>
<dbReference type="VEuPathDB" id="FungiDB:CNA01520"/>
<evidence type="ECO:0000259" key="5">
    <source>
        <dbReference type="Pfam" id="PF05426"/>
    </source>
</evidence>
<organism evidence="6 7">
    <name type="scientific">Cryptococcus deneoformans (strain JEC21 / ATCC MYA-565)</name>
    <name type="common">Cryptococcus neoformans var. neoformans serotype D</name>
    <dbReference type="NCBI Taxonomy" id="214684"/>
    <lineage>
        <taxon>Eukaryota</taxon>
        <taxon>Fungi</taxon>
        <taxon>Dikarya</taxon>
        <taxon>Basidiomycota</taxon>
        <taxon>Agaricomycotina</taxon>
        <taxon>Tremellomycetes</taxon>
        <taxon>Tremellales</taxon>
        <taxon>Cryptococcaceae</taxon>
        <taxon>Cryptococcus</taxon>
        <taxon>Cryptococcus neoformans species complex</taxon>
    </lineage>
</organism>
<dbReference type="InterPro" id="IPR008929">
    <property type="entry name" value="Chondroitin_lyas"/>
</dbReference>
<proteinExistence type="predicted"/>
<dbReference type="OrthoDB" id="63533at2759"/>
<protein>
    <submittedName>
        <fullName evidence="6">Conserved expressed protein</fullName>
    </submittedName>
</protein>
<dbReference type="InParanoid" id="Q5KPU3"/>
<keyword evidence="2" id="KW-0456">Lyase</keyword>
<dbReference type="HOGENOM" id="CLU_031144_1_0_1"/>
<sequence>MVMFSLDAFIFSTICLLSHLPAAFAFGVQSYPNLFFDASTIVNNEWFNGIDSRWARAMSEYWAQTLIQYGPWSVTNKSIAAKSGDKKDYLSWAVYHWPDCSNVQNTTELTTEEVWDECDYVVRDGQVNPDTELVKDKEALQNMSNSIYLSAMAYLHTGDSQYTTHINHALHTFFINNETRMNPNLNYAQVIRGPGDQMGRHTGVLDLACMAKIVSGVQVMRSIKPVEWQQETETGMMQWASEQLDWLYTSELGLAELNATNNHGTFAVNQVCALNVLLNQSDACATALDDFYNGIYLDQIDANGDQPLESARTRPYHYRAYNLMALVTNAQFGDFVGLSPSAWERRSAANATIVDAVHYAMLQNYTTSDELNQEKALNPVVAAISAKYGDPDNKYADFLKSTDPYFPGQPWFALNEGLSDAGIKQGLLETTYGPVPPQPTLGAGSPDDLEYGKKRDWKPRGAGWPTGAPRAP</sequence>
<evidence type="ECO:0000313" key="7">
    <source>
        <dbReference type="Proteomes" id="UP000002149"/>
    </source>
</evidence>
<reference evidence="6 7" key="1">
    <citation type="journal article" date="2005" name="Science">
        <title>The genome of the basidiomycetous yeast and human pathogen Cryptococcus neoformans.</title>
        <authorList>
            <person name="Loftus B.J."/>
            <person name="Fung E."/>
            <person name="Roncaglia P."/>
            <person name="Rowley D."/>
            <person name="Amedeo P."/>
            <person name="Bruno D."/>
            <person name="Vamathevan J."/>
            <person name="Miranda M."/>
            <person name="Anderson I.J."/>
            <person name="Fraser J.A."/>
            <person name="Allen J.E."/>
            <person name="Bosdet I.E."/>
            <person name="Brent M.R."/>
            <person name="Chiu R."/>
            <person name="Doering T.L."/>
            <person name="Donlin M.J."/>
            <person name="D'Souza C.A."/>
            <person name="Fox D.S."/>
            <person name="Grinberg V."/>
            <person name="Fu J."/>
            <person name="Fukushima M."/>
            <person name="Haas B.J."/>
            <person name="Huang J.C."/>
            <person name="Janbon G."/>
            <person name="Jones S.J."/>
            <person name="Koo H.L."/>
            <person name="Krzywinski M.I."/>
            <person name="Kwon-Chung J.K."/>
            <person name="Lengeler K.B."/>
            <person name="Maiti R."/>
            <person name="Marra M.A."/>
            <person name="Marra R.E."/>
            <person name="Mathewson C.A."/>
            <person name="Mitchell T.G."/>
            <person name="Pertea M."/>
            <person name="Riggs F.R."/>
            <person name="Salzberg S.L."/>
            <person name="Schein J.E."/>
            <person name="Shvartsbeyn A."/>
            <person name="Shin H."/>
            <person name="Shumway M."/>
            <person name="Specht C.A."/>
            <person name="Suh B.B."/>
            <person name="Tenney A."/>
            <person name="Utterback T.R."/>
            <person name="Wickes B.L."/>
            <person name="Wortman J.R."/>
            <person name="Wye N.H."/>
            <person name="Kronstad J.W."/>
            <person name="Lodge J.K."/>
            <person name="Heitman J."/>
            <person name="Davis R.W."/>
            <person name="Fraser C.M."/>
            <person name="Hyman R.W."/>
        </authorList>
    </citation>
    <scope>NUCLEOTIDE SEQUENCE [LARGE SCALE GENOMIC DNA]</scope>
    <source>
        <strain evidence="7">JEC21 / ATCC MYA-565</strain>
    </source>
</reference>
<dbReference type="KEGG" id="cne:CNA01520"/>
<dbReference type="SUPFAM" id="SSF48230">
    <property type="entry name" value="Chondroitin AC/alginate lyase"/>
    <property type="match status" value="1"/>
</dbReference>
<keyword evidence="1 4" id="KW-0732">Signal</keyword>
<dbReference type="Pfam" id="PF05426">
    <property type="entry name" value="Alginate_lyase"/>
    <property type="match status" value="1"/>
</dbReference>
<dbReference type="Proteomes" id="UP000002149">
    <property type="component" value="Chromosome 1"/>
</dbReference>
<keyword evidence="7" id="KW-1185">Reference proteome</keyword>
<evidence type="ECO:0000256" key="3">
    <source>
        <dbReference type="SAM" id="MobiDB-lite"/>
    </source>
</evidence>
<dbReference type="GeneID" id="3253644"/>
<evidence type="ECO:0000256" key="2">
    <source>
        <dbReference type="ARBA" id="ARBA00023239"/>
    </source>
</evidence>
<dbReference type="eggNOG" id="ENOG502QSID">
    <property type="taxonomic scope" value="Eukaryota"/>
</dbReference>
<feature type="chain" id="PRO_5004258748" evidence="4">
    <location>
        <begin position="26"/>
        <end position="472"/>
    </location>
</feature>
<evidence type="ECO:0000313" key="6">
    <source>
        <dbReference type="EMBL" id="AAW40805.1"/>
    </source>
</evidence>
<dbReference type="PaxDb" id="214684-Q5KPU3"/>
<feature type="signal peptide" evidence="4">
    <location>
        <begin position="1"/>
        <end position="25"/>
    </location>
</feature>
<dbReference type="Gene3D" id="1.50.10.100">
    <property type="entry name" value="Chondroitin AC/alginate lyase"/>
    <property type="match status" value="1"/>
</dbReference>
<feature type="region of interest" description="Disordered" evidence="3">
    <location>
        <begin position="431"/>
        <end position="472"/>
    </location>
</feature>
<feature type="domain" description="Alginate lyase" evidence="5">
    <location>
        <begin position="73"/>
        <end position="361"/>
    </location>
</feature>
<dbReference type="RefSeq" id="XP_024511859.1">
    <property type="nucleotide sequence ID" value="XM_024656180.1"/>
</dbReference>
<gene>
    <name evidence="6" type="ordered locus">CNA01520</name>
</gene>
<accession>Q5KPU3</accession>
<dbReference type="OMA" id="EQIWTTC"/>
<dbReference type="GO" id="GO:0042597">
    <property type="term" value="C:periplasmic space"/>
    <property type="evidence" value="ECO:0007669"/>
    <property type="project" value="InterPro"/>
</dbReference>